<dbReference type="RefSeq" id="WP_109927856.1">
    <property type="nucleotide sequence ID" value="NZ_QGNY01000001.1"/>
</dbReference>
<protein>
    <submittedName>
        <fullName evidence="4">Alcohol dehydrogenase</fullName>
    </submittedName>
</protein>
<organism evidence="4 5">
    <name type="scientific">Pedobacter paludis</name>
    <dbReference type="NCBI Taxonomy" id="2203212"/>
    <lineage>
        <taxon>Bacteria</taxon>
        <taxon>Pseudomonadati</taxon>
        <taxon>Bacteroidota</taxon>
        <taxon>Sphingobacteriia</taxon>
        <taxon>Sphingobacteriales</taxon>
        <taxon>Sphingobacteriaceae</taxon>
        <taxon>Pedobacter</taxon>
    </lineage>
</organism>
<evidence type="ECO:0000259" key="2">
    <source>
        <dbReference type="Pfam" id="PF00107"/>
    </source>
</evidence>
<dbReference type="GO" id="GO:0016491">
    <property type="term" value="F:oxidoreductase activity"/>
    <property type="evidence" value="ECO:0007669"/>
    <property type="project" value="UniProtKB-KW"/>
</dbReference>
<dbReference type="InterPro" id="IPR013149">
    <property type="entry name" value="ADH-like_C"/>
</dbReference>
<gene>
    <name evidence="4" type="ORF">DF947_01195</name>
</gene>
<evidence type="ECO:0000259" key="3">
    <source>
        <dbReference type="Pfam" id="PF08240"/>
    </source>
</evidence>
<feature type="domain" description="Alcohol dehydrogenase-like C-terminal" evidence="2">
    <location>
        <begin position="169"/>
        <end position="296"/>
    </location>
</feature>
<sequence length="339" mass="37239">MKTLTCITPGTFEYSETQKPKLQKDHAIIKIKRIGICGTDLHAYEGTQPFFNYPRVLGHELSGELAEADGAVNFKIGEAVTFIPYFNCGECIACRMNKPNCCVKMQVCGVHVDGGMHEYLQVPSKTLLHGEGLSYDELALVEPLAIGAHGVRRATVQAGEFVLVIGAGPIGLGTMEFARIAGAKVIALDINDSRLTFCKERLGVSHVINALSADVTEQLSEITNGDMPTVVIDATGNQKAINNAINYMAHGARFVLIGLQKGDLIFNHPEFHKRESTLMSSRNATIEDFEHVISSMQKGLVKPTNYITHQVNFDEVKDEFESWLDPKNGVIKAMVKMEE</sequence>
<dbReference type="SUPFAM" id="SSF50129">
    <property type="entry name" value="GroES-like"/>
    <property type="match status" value="1"/>
</dbReference>
<dbReference type="InterPro" id="IPR011032">
    <property type="entry name" value="GroES-like_sf"/>
</dbReference>
<dbReference type="EMBL" id="QGNY01000001">
    <property type="protein sequence ID" value="PWS33269.1"/>
    <property type="molecule type" value="Genomic_DNA"/>
</dbReference>
<dbReference type="Pfam" id="PF00107">
    <property type="entry name" value="ADH_zinc_N"/>
    <property type="match status" value="1"/>
</dbReference>
<keyword evidence="1" id="KW-0560">Oxidoreductase</keyword>
<evidence type="ECO:0000313" key="4">
    <source>
        <dbReference type="EMBL" id="PWS33269.1"/>
    </source>
</evidence>
<dbReference type="InterPro" id="IPR036291">
    <property type="entry name" value="NAD(P)-bd_dom_sf"/>
</dbReference>
<dbReference type="InterPro" id="IPR050129">
    <property type="entry name" value="Zn_alcohol_dh"/>
</dbReference>
<evidence type="ECO:0000256" key="1">
    <source>
        <dbReference type="ARBA" id="ARBA00023002"/>
    </source>
</evidence>
<dbReference type="PANTHER" id="PTHR43401:SF3">
    <property type="entry name" value="L-GALACTONATE-5-DEHYDROGENASE"/>
    <property type="match status" value="1"/>
</dbReference>
<feature type="domain" description="Alcohol dehydrogenase-like N-terminal" evidence="3">
    <location>
        <begin position="24"/>
        <end position="128"/>
    </location>
</feature>
<dbReference type="CDD" id="cd08261">
    <property type="entry name" value="Zn_ADH7"/>
    <property type="match status" value="1"/>
</dbReference>
<dbReference type="Pfam" id="PF08240">
    <property type="entry name" value="ADH_N"/>
    <property type="match status" value="1"/>
</dbReference>
<dbReference type="InterPro" id="IPR013154">
    <property type="entry name" value="ADH-like_N"/>
</dbReference>
<name>A0A317F5U5_9SPHI</name>
<accession>A0A317F5U5</accession>
<dbReference type="SUPFAM" id="SSF51735">
    <property type="entry name" value="NAD(P)-binding Rossmann-fold domains"/>
    <property type="match status" value="1"/>
</dbReference>
<reference evidence="5" key="1">
    <citation type="submission" date="2018-05" db="EMBL/GenBank/DDBJ databases">
        <title>Pedobacter paludis sp. nov., isolated from wetland soil.</title>
        <authorList>
            <person name="Zhang Y."/>
        </authorList>
    </citation>
    <scope>NUCLEOTIDE SEQUENCE [LARGE SCALE GENOMIC DNA]</scope>
    <source>
        <strain evidence="5">R-8</strain>
    </source>
</reference>
<keyword evidence="5" id="KW-1185">Reference proteome</keyword>
<dbReference type="PANTHER" id="PTHR43401">
    <property type="entry name" value="L-THREONINE 3-DEHYDROGENASE"/>
    <property type="match status" value="1"/>
</dbReference>
<proteinExistence type="predicted"/>
<dbReference type="Gene3D" id="3.40.50.720">
    <property type="entry name" value="NAD(P)-binding Rossmann-like Domain"/>
    <property type="match status" value="1"/>
</dbReference>
<dbReference type="AlphaFoldDB" id="A0A317F5U5"/>
<evidence type="ECO:0000313" key="5">
    <source>
        <dbReference type="Proteomes" id="UP000245391"/>
    </source>
</evidence>
<comment type="caution">
    <text evidence="4">The sequence shown here is derived from an EMBL/GenBank/DDBJ whole genome shotgun (WGS) entry which is preliminary data.</text>
</comment>
<dbReference type="OrthoDB" id="9787435at2"/>
<dbReference type="Gene3D" id="3.90.180.10">
    <property type="entry name" value="Medium-chain alcohol dehydrogenases, catalytic domain"/>
    <property type="match status" value="1"/>
</dbReference>
<dbReference type="Proteomes" id="UP000245391">
    <property type="component" value="Unassembled WGS sequence"/>
</dbReference>